<proteinExistence type="predicted"/>
<keyword evidence="4" id="KW-1185">Reference proteome</keyword>
<dbReference type="GO" id="GO:0022857">
    <property type="term" value="F:transmembrane transporter activity"/>
    <property type="evidence" value="ECO:0007669"/>
    <property type="project" value="TreeGrafter"/>
</dbReference>
<dbReference type="PANTHER" id="PTHR30572">
    <property type="entry name" value="MEMBRANE COMPONENT OF TRANSPORTER-RELATED"/>
    <property type="match status" value="1"/>
</dbReference>
<dbReference type="InterPro" id="IPR050250">
    <property type="entry name" value="Macrolide_Exporter_MacB"/>
</dbReference>
<keyword evidence="1" id="KW-0812">Transmembrane</keyword>
<dbReference type="GO" id="GO:0005886">
    <property type="term" value="C:plasma membrane"/>
    <property type="evidence" value="ECO:0007669"/>
    <property type="project" value="TreeGrafter"/>
</dbReference>
<protein>
    <submittedName>
        <fullName evidence="3">FtsX-like permease family protein</fullName>
    </submittedName>
</protein>
<dbReference type="Pfam" id="PF12704">
    <property type="entry name" value="MacB_PCD"/>
    <property type="match status" value="1"/>
</dbReference>
<reference evidence="3 4" key="1">
    <citation type="submission" date="2018-01" db="EMBL/GenBank/DDBJ databases">
        <authorList>
            <person name="Gaut B.S."/>
            <person name="Morton B.R."/>
            <person name="Clegg M.T."/>
            <person name="Duvall M.R."/>
        </authorList>
    </citation>
    <scope>NUCLEOTIDE SEQUENCE [LARGE SCALE GENOMIC DNA]</scope>
    <source>
        <strain evidence="3">GP69</strain>
    </source>
</reference>
<evidence type="ECO:0000256" key="1">
    <source>
        <dbReference type="SAM" id="Phobius"/>
    </source>
</evidence>
<keyword evidence="1" id="KW-0472">Membrane</keyword>
<evidence type="ECO:0000313" key="4">
    <source>
        <dbReference type="Proteomes" id="UP000236311"/>
    </source>
</evidence>
<name>A0A2K4ZNU5_9FIRM</name>
<gene>
    <name evidence="3" type="ORF">AMURIS_04902</name>
</gene>
<sequence>MNIFSLSIRCLARKRVRTILLFCIVFLASGFIYAGWACRSASVQTQTEGKRAIGASFRLEENEANRHVRSSEAIKKIGDSANGSADGTHVEQLESGDWMIWHDNSFETLQMDDILTLASQDGIAEYNITTVNTVVNAVNFMRIEDPDMEQFGEGNWVSLRGNQEMRLDMDVQSGNIEVREGRMIAEDDKDVCVISRELADLNGLKLGDTLEFNKRSEPETATVCQAEIIGIYETIYKMTPVMYGDSYRSENVIFTDLRFPEKAEGHENDPLYQYATFWVENVDEYDTIKEQMKQADIDWNRYDFLDNTGMSDTVASNFGDMETMSTVILVLVICSSVVILFLVCLFWLGNRVHEIGVLLAMGKRKSMIVMQMLLEGILIGSIAFGLATFCAPAISENVADYLVGYELEQQETEKNAEQGIKLYLEDDTEVVGVQVAVTGEVILLSVCSVLGIIVAAVLFSCVSVAVKKPQEILSRMS</sequence>
<dbReference type="EMBL" id="OFSM01000040">
    <property type="protein sequence ID" value="SOY32149.1"/>
    <property type="molecule type" value="Genomic_DNA"/>
</dbReference>
<dbReference type="PANTHER" id="PTHR30572:SF9">
    <property type="entry name" value="ABC TRANSPORTER PERMEASE PROTEIN"/>
    <property type="match status" value="1"/>
</dbReference>
<dbReference type="Proteomes" id="UP000236311">
    <property type="component" value="Unassembled WGS sequence"/>
</dbReference>
<dbReference type="AlphaFoldDB" id="A0A2K4ZNU5"/>
<feature type="transmembrane region" description="Helical" evidence="1">
    <location>
        <begin position="441"/>
        <end position="466"/>
    </location>
</feature>
<dbReference type="InterPro" id="IPR025857">
    <property type="entry name" value="MacB_PCD"/>
</dbReference>
<organism evidence="3 4">
    <name type="scientific">Acetatifactor muris</name>
    <dbReference type="NCBI Taxonomy" id="879566"/>
    <lineage>
        <taxon>Bacteria</taxon>
        <taxon>Bacillati</taxon>
        <taxon>Bacillota</taxon>
        <taxon>Clostridia</taxon>
        <taxon>Lachnospirales</taxon>
        <taxon>Lachnospiraceae</taxon>
        <taxon>Acetatifactor</taxon>
    </lineage>
</organism>
<keyword evidence="1" id="KW-1133">Transmembrane helix</keyword>
<accession>A0A2K4ZNU5</accession>
<evidence type="ECO:0000259" key="2">
    <source>
        <dbReference type="Pfam" id="PF12704"/>
    </source>
</evidence>
<dbReference type="OrthoDB" id="9812886at2"/>
<evidence type="ECO:0000313" key="3">
    <source>
        <dbReference type="EMBL" id="SOY32149.1"/>
    </source>
</evidence>
<feature type="domain" description="MacB-like periplasmic core" evidence="2">
    <location>
        <begin position="91"/>
        <end position="294"/>
    </location>
</feature>
<feature type="transmembrane region" description="Helical" evidence="1">
    <location>
        <begin position="368"/>
        <end position="394"/>
    </location>
</feature>
<feature type="transmembrane region" description="Helical" evidence="1">
    <location>
        <begin position="327"/>
        <end position="348"/>
    </location>
</feature>